<feature type="chain" id="PRO_5047141559" evidence="1">
    <location>
        <begin position="28"/>
        <end position="140"/>
    </location>
</feature>
<comment type="caution">
    <text evidence="2">The sequence shown here is derived from an EMBL/GenBank/DDBJ whole genome shotgun (WGS) entry which is preliminary data.</text>
</comment>
<keyword evidence="1" id="KW-0732">Signal</keyword>
<name>A0ABU6NRE7_9BACI</name>
<evidence type="ECO:0000256" key="1">
    <source>
        <dbReference type="SAM" id="SignalP"/>
    </source>
</evidence>
<protein>
    <submittedName>
        <fullName evidence="2">Uncharacterized protein</fullName>
    </submittedName>
</protein>
<keyword evidence="3" id="KW-1185">Reference proteome</keyword>
<reference evidence="2 3" key="1">
    <citation type="submission" date="2023-03" db="EMBL/GenBank/DDBJ databases">
        <title>Bacillus Genome Sequencing.</title>
        <authorList>
            <person name="Dunlap C."/>
        </authorList>
    </citation>
    <scope>NUCLEOTIDE SEQUENCE [LARGE SCALE GENOMIC DNA]</scope>
    <source>
        <strain evidence="2 3">B-4107</strain>
    </source>
</reference>
<dbReference type="RefSeq" id="WP_328239332.1">
    <property type="nucleotide sequence ID" value="NZ_JAROAS010000090.1"/>
</dbReference>
<evidence type="ECO:0000313" key="2">
    <source>
        <dbReference type="EMBL" id="MED4130766.1"/>
    </source>
</evidence>
<proteinExistence type="predicted"/>
<dbReference type="Proteomes" id="UP001341820">
    <property type="component" value="Unassembled WGS sequence"/>
</dbReference>
<sequence length="140" mass="15336">MKSPASNFIRLILVAIFALLLPSTAQAEEKNDQNDTIEITQTNIQLQHTGSGGVNGRVGRVLGTGSIPAGWAIEYNSGKSPVQWTKDNIRNIELNIKRQAGALYKQAVNKYILYNYTTNRVSWGCIPGQHCLAPTSGELH</sequence>
<feature type="signal peptide" evidence="1">
    <location>
        <begin position="1"/>
        <end position="27"/>
    </location>
</feature>
<organism evidence="2 3">
    <name type="scientific">Shouchella miscanthi</name>
    <dbReference type="NCBI Taxonomy" id="2598861"/>
    <lineage>
        <taxon>Bacteria</taxon>
        <taxon>Bacillati</taxon>
        <taxon>Bacillota</taxon>
        <taxon>Bacilli</taxon>
        <taxon>Bacillales</taxon>
        <taxon>Bacillaceae</taxon>
        <taxon>Shouchella</taxon>
    </lineage>
</organism>
<accession>A0ABU6NRE7</accession>
<gene>
    <name evidence="2" type="ORF">P5F74_21900</name>
</gene>
<dbReference type="EMBL" id="JAROAS010000090">
    <property type="protein sequence ID" value="MED4130766.1"/>
    <property type="molecule type" value="Genomic_DNA"/>
</dbReference>
<evidence type="ECO:0000313" key="3">
    <source>
        <dbReference type="Proteomes" id="UP001341820"/>
    </source>
</evidence>